<organism evidence="2 3">
    <name type="scientific">Actinomadura fibrosa</name>
    <dbReference type="NCBI Taxonomy" id="111802"/>
    <lineage>
        <taxon>Bacteria</taxon>
        <taxon>Bacillati</taxon>
        <taxon>Actinomycetota</taxon>
        <taxon>Actinomycetes</taxon>
        <taxon>Streptosporangiales</taxon>
        <taxon>Thermomonosporaceae</taxon>
        <taxon>Actinomadura</taxon>
    </lineage>
</organism>
<keyword evidence="1" id="KW-0812">Transmembrane</keyword>
<evidence type="ECO:0000256" key="1">
    <source>
        <dbReference type="SAM" id="Phobius"/>
    </source>
</evidence>
<reference evidence="3" key="1">
    <citation type="journal article" date="2019" name="Int. J. Syst. Evol. Microbiol.">
        <title>The Global Catalogue of Microorganisms (GCM) 10K type strain sequencing project: providing services to taxonomists for standard genome sequencing and annotation.</title>
        <authorList>
            <consortium name="The Broad Institute Genomics Platform"/>
            <consortium name="The Broad Institute Genome Sequencing Center for Infectious Disease"/>
            <person name="Wu L."/>
            <person name="Ma J."/>
        </authorList>
    </citation>
    <scope>NUCLEOTIDE SEQUENCE [LARGE SCALE GENOMIC DNA]</scope>
    <source>
        <strain evidence="3">JCM 9371</strain>
    </source>
</reference>
<keyword evidence="1" id="KW-1133">Transmembrane helix</keyword>
<sequence length="47" mass="5148">MRHAPDPAETARLTRAERLTLLAALLKGTAAGTTRAVLTWLLNHPDR</sequence>
<name>A0ABW2XF05_9ACTN</name>
<feature type="transmembrane region" description="Helical" evidence="1">
    <location>
        <begin position="21"/>
        <end position="42"/>
    </location>
</feature>
<keyword evidence="1" id="KW-0472">Membrane</keyword>
<gene>
    <name evidence="2" type="ORF">ACFQZM_02085</name>
</gene>
<dbReference type="RefSeq" id="WP_165502943.1">
    <property type="nucleotide sequence ID" value="NZ_CAACUY010000066.1"/>
</dbReference>
<dbReference type="EMBL" id="JBHTGP010000001">
    <property type="protein sequence ID" value="MFD0683272.1"/>
    <property type="molecule type" value="Genomic_DNA"/>
</dbReference>
<proteinExistence type="predicted"/>
<comment type="caution">
    <text evidence="2">The sequence shown here is derived from an EMBL/GenBank/DDBJ whole genome shotgun (WGS) entry which is preliminary data.</text>
</comment>
<evidence type="ECO:0000313" key="3">
    <source>
        <dbReference type="Proteomes" id="UP001597063"/>
    </source>
</evidence>
<evidence type="ECO:0000313" key="2">
    <source>
        <dbReference type="EMBL" id="MFD0683272.1"/>
    </source>
</evidence>
<accession>A0ABW2XF05</accession>
<dbReference type="Proteomes" id="UP001597063">
    <property type="component" value="Unassembled WGS sequence"/>
</dbReference>
<keyword evidence="3" id="KW-1185">Reference proteome</keyword>
<protein>
    <submittedName>
        <fullName evidence="2">Uncharacterized protein</fullName>
    </submittedName>
</protein>